<gene>
    <name evidence="1" type="ORF">CN689_09795</name>
</gene>
<dbReference type="AlphaFoldDB" id="A0AAX0S3P7"/>
<evidence type="ECO:0000313" key="2">
    <source>
        <dbReference type="Proteomes" id="UP000220106"/>
    </source>
</evidence>
<sequence>MYGYETYEDDWSRQQNKLVRQLEKAINGEYSAIQCYEKLAELAPDEKQRKGIMEIREDEVKHFQRFAQIYSSLTGVQPQPKVTASCPESYRDGVEFAFQDEQETVDFYREVADGVADRSVSKAFNRAAADEQNHAVWFLYYLVGLKG</sequence>
<comment type="caution">
    <text evidence="1">The sequence shown here is derived from an EMBL/GenBank/DDBJ whole genome shotgun (WGS) entry which is preliminary data.</text>
</comment>
<protein>
    <submittedName>
        <fullName evidence="1">Rubrerythrin family protein</fullName>
    </submittedName>
</protein>
<proteinExistence type="predicted"/>
<dbReference type="InterPro" id="IPR009078">
    <property type="entry name" value="Ferritin-like_SF"/>
</dbReference>
<reference evidence="1 2" key="1">
    <citation type="submission" date="2017-09" db="EMBL/GenBank/DDBJ databases">
        <title>Large-scale bioinformatics analysis of Bacillus genomes uncovers conserved roles of natural products in bacterial physiology.</title>
        <authorList>
            <consortium name="Agbiome Team Llc"/>
            <person name="Bleich R.M."/>
            <person name="Kirk G.J."/>
            <person name="Santa Maria K.C."/>
            <person name="Allen S.E."/>
            <person name="Farag S."/>
            <person name="Shank E.A."/>
            <person name="Bowers A."/>
        </authorList>
    </citation>
    <scope>NUCLEOTIDE SEQUENCE [LARGE SCALE GENOMIC DNA]</scope>
    <source>
        <strain evidence="1 2">AFS003229</strain>
    </source>
</reference>
<dbReference type="SUPFAM" id="SSF47240">
    <property type="entry name" value="Ferritin-like"/>
    <property type="match status" value="1"/>
</dbReference>
<organism evidence="1 2">
    <name type="scientific">Peribacillus butanolivorans</name>
    <dbReference type="NCBI Taxonomy" id="421767"/>
    <lineage>
        <taxon>Bacteria</taxon>
        <taxon>Bacillati</taxon>
        <taxon>Bacillota</taxon>
        <taxon>Bacilli</taxon>
        <taxon>Bacillales</taxon>
        <taxon>Bacillaceae</taxon>
        <taxon>Peribacillus</taxon>
    </lineage>
</organism>
<evidence type="ECO:0000313" key="1">
    <source>
        <dbReference type="EMBL" id="PEJ34414.1"/>
    </source>
</evidence>
<dbReference type="Gene3D" id="1.20.5.420">
    <property type="entry name" value="Immunoglobulin FC, subunit C"/>
    <property type="match status" value="1"/>
</dbReference>
<name>A0AAX0S3P7_9BACI</name>
<dbReference type="Gene3D" id="6.10.140.1960">
    <property type="match status" value="1"/>
</dbReference>
<dbReference type="EMBL" id="NUEQ01000014">
    <property type="protein sequence ID" value="PEJ34414.1"/>
    <property type="molecule type" value="Genomic_DNA"/>
</dbReference>
<accession>A0AAX0S3P7</accession>
<dbReference type="Proteomes" id="UP000220106">
    <property type="component" value="Unassembled WGS sequence"/>
</dbReference>
<dbReference type="CDD" id="cd00657">
    <property type="entry name" value="Ferritin_like"/>
    <property type="match status" value="1"/>
</dbReference>
<dbReference type="RefSeq" id="WP_098175730.1">
    <property type="nucleotide sequence ID" value="NZ_NUEQ01000014.1"/>
</dbReference>